<evidence type="ECO:0000313" key="17">
    <source>
        <dbReference type="EMBL" id="MBL7627103.1"/>
    </source>
</evidence>
<evidence type="ECO:0000256" key="10">
    <source>
        <dbReference type="SAM" id="MobiDB-lite"/>
    </source>
</evidence>
<dbReference type="EMBL" id="JAEACQ010000156">
    <property type="protein sequence ID" value="MBL7627103.1"/>
    <property type="molecule type" value="Genomic_DNA"/>
</dbReference>
<dbReference type="Pfam" id="PF00361">
    <property type="entry name" value="Proton_antipo_M"/>
    <property type="match status" value="1"/>
</dbReference>
<feature type="domain" description="Na+/H+ antiporter MnhB subunit-related protein" evidence="14">
    <location>
        <begin position="851"/>
        <end position="973"/>
    </location>
</feature>
<dbReference type="GO" id="GO:0015297">
    <property type="term" value="F:antiporter activity"/>
    <property type="evidence" value="ECO:0007669"/>
    <property type="project" value="UniProtKB-KW"/>
</dbReference>
<feature type="transmembrane region" description="Helical" evidence="11">
    <location>
        <begin position="448"/>
        <end position="473"/>
    </location>
</feature>
<feature type="domain" description="NADH:quinone oxidoreductase/Mrp antiporter transmembrane" evidence="12">
    <location>
        <begin position="125"/>
        <end position="414"/>
    </location>
</feature>
<evidence type="ECO:0000259" key="14">
    <source>
        <dbReference type="Pfam" id="PF04039"/>
    </source>
</evidence>
<evidence type="ECO:0000256" key="6">
    <source>
        <dbReference type="ARBA" id="ARBA00022989"/>
    </source>
</evidence>
<feature type="region of interest" description="Disordered" evidence="10">
    <location>
        <begin position="783"/>
        <end position="842"/>
    </location>
</feature>
<feature type="transmembrane region" description="Helical" evidence="11">
    <location>
        <begin position="957"/>
        <end position="976"/>
    </location>
</feature>
<feature type="transmembrane region" description="Helical" evidence="11">
    <location>
        <begin position="295"/>
        <end position="313"/>
    </location>
</feature>
<comment type="caution">
    <text evidence="17">The sequence shown here is derived from an EMBL/GenBank/DDBJ whole genome shotgun (WGS) entry which is preliminary data.</text>
</comment>
<feature type="transmembrane region" description="Helical" evidence="11">
    <location>
        <begin position="364"/>
        <end position="384"/>
    </location>
</feature>
<feature type="transmembrane region" description="Helical" evidence="11">
    <location>
        <begin position="689"/>
        <end position="709"/>
    </location>
</feature>
<dbReference type="Pfam" id="PF20501">
    <property type="entry name" value="MbhE"/>
    <property type="match status" value="1"/>
</dbReference>
<dbReference type="InterPro" id="IPR025383">
    <property type="entry name" value="MrpA_C/MbhD"/>
</dbReference>
<feature type="region of interest" description="Disordered" evidence="10">
    <location>
        <begin position="1011"/>
        <end position="1031"/>
    </location>
</feature>
<feature type="compositionally biased region" description="Low complexity" evidence="10">
    <location>
        <begin position="817"/>
        <end position="834"/>
    </location>
</feature>
<keyword evidence="2" id="KW-0813">Transport</keyword>
<evidence type="ECO:0000256" key="7">
    <source>
        <dbReference type="ARBA" id="ARBA00023065"/>
    </source>
</evidence>
<dbReference type="InterPro" id="IPR007182">
    <property type="entry name" value="MnhB"/>
</dbReference>
<evidence type="ECO:0000256" key="3">
    <source>
        <dbReference type="ARBA" id="ARBA00022449"/>
    </source>
</evidence>
<feature type="transmembrane region" description="Helical" evidence="11">
    <location>
        <begin position="319"/>
        <end position="343"/>
    </location>
</feature>
<evidence type="ECO:0000259" key="15">
    <source>
        <dbReference type="Pfam" id="PF13244"/>
    </source>
</evidence>
<keyword evidence="3" id="KW-0050">Antiport</keyword>
<dbReference type="InterPro" id="IPR001516">
    <property type="entry name" value="Proton_antipo_N"/>
</dbReference>
<dbReference type="Proteomes" id="UP000604475">
    <property type="component" value="Unassembled WGS sequence"/>
</dbReference>
<organism evidence="17 18">
    <name type="scientific">Frankia nepalensis</name>
    <dbReference type="NCBI Taxonomy" id="1836974"/>
    <lineage>
        <taxon>Bacteria</taxon>
        <taxon>Bacillati</taxon>
        <taxon>Actinomycetota</taxon>
        <taxon>Actinomycetes</taxon>
        <taxon>Frankiales</taxon>
        <taxon>Frankiaceae</taxon>
        <taxon>Frankia</taxon>
    </lineage>
</organism>
<evidence type="ECO:0000256" key="1">
    <source>
        <dbReference type="ARBA" id="ARBA00004651"/>
    </source>
</evidence>
<dbReference type="InterPro" id="IPR050616">
    <property type="entry name" value="CPA3_Na-H_Antiporter_A"/>
</dbReference>
<evidence type="ECO:0000256" key="4">
    <source>
        <dbReference type="ARBA" id="ARBA00022475"/>
    </source>
</evidence>
<feature type="transmembrane region" description="Helical" evidence="11">
    <location>
        <begin position="404"/>
        <end position="427"/>
    </location>
</feature>
<dbReference type="InterPro" id="IPR046806">
    <property type="entry name" value="MrpA_C/MbhE"/>
</dbReference>
<keyword evidence="6 11" id="KW-1133">Transmembrane helix</keyword>
<dbReference type="Pfam" id="PF13244">
    <property type="entry name" value="MbhD"/>
    <property type="match status" value="1"/>
</dbReference>
<sequence length="1031" mass="103876">MLAAVAGPFVLAALLPTLAGRLGARVHLVGAVVPAATFGWLLTQVPAVGAGARPEAHLRWVPDLHLVMALRLSPLALLMALLVTGVGTLVFCYARWYHAHDGDGFGRSAGALLAFAGAMLGLVLADDLLTLFVFWELTTVFSFLLIGGSGRTSPARRAAARALLVTTAGGLAMLAGLVLLGEAAGTYRISGIVADPPAADGPVVAALALVLVGAASKSALAPFSSWLPAAMVAPTPVSAYLHAAAMVKAGVFLVATLTPAFATVPGWRIPAVALGAATMVVGGVRALAATDLKRLLAFGTVSQLGFLVALVGFGTRTAALAGAAMILAHALFKATLFMIVGVVDHRAGTRDLRALSGVGRRAPLLTAAALLAAGSMAGLPPFVGFLGKEAAFEAFWHDSGLAPLAVLVVGAALTTGYTLRLLWGAFATKDGVPPTPLAPASPMFTAPALLLAAAGLALGLAPAAVDALAAGYADAYAPSPDGRYHLALWHGPGAALALSAGALAGGCALFAGARALEARLGAGAGWRAPWPRGSRPGSRSGGEGPGAAAVDRLAMAVAARTQIGSLPVYLGVIMLVVLAVPGAALLAGGSWPTEVHAWDYAIQLPLATIVLCCAFGAARARSRLTAALLLGGVGYGIGGLFVVDGAPDLALAQFLVESLSLIAFVFVLRRMPTRFSTADRPRVLRWPRILVALAVGTLVAVFAVATTAAQTEPSKVSAEYIARSPAQTGATNVVNAIIIDFRALDTLGEISVLAVAALGVASLLIARGPSAAADAAAFRAHDGGVPRRRAEPASAVAGSVADEPPPADLLSAGTVTEPRPAAGGETEPAGAGRPSPGASRDAGPVRGSVLLEVTTRALFPVVLVFSLYLLFAGHTRTGGGFSGGLVAGFAFVLRYVAGGRRQVGAAVPVAPTVVIGAGLLTATLAGLAPTVFGGAVLESYVFKGDLPVLGHVELVTSLFFDVGVYLLITGVVLELLRTLGTGVDKEAFLPPEPVVDAETGDRDHAVLAGPVPIPGPGARAELGRASTGSDR</sequence>
<feature type="transmembrane region" description="Helical" evidence="11">
    <location>
        <begin position="909"/>
        <end position="937"/>
    </location>
</feature>
<dbReference type="PANTHER" id="PTHR43373">
    <property type="entry name" value="NA(+)/H(+) ANTIPORTER SUBUNIT"/>
    <property type="match status" value="1"/>
</dbReference>
<feature type="domain" description="MrpA C-terminal/MbhD" evidence="15">
    <location>
        <begin position="609"/>
        <end position="672"/>
    </location>
</feature>
<gene>
    <name evidence="17" type="ORF">I7412_07970</name>
</gene>
<name>A0A937UMI9_9ACTN</name>
<keyword evidence="5 9" id="KW-0812">Transmembrane</keyword>
<evidence type="ECO:0000256" key="5">
    <source>
        <dbReference type="ARBA" id="ARBA00022692"/>
    </source>
</evidence>
<keyword evidence="18" id="KW-1185">Reference proteome</keyword>
<feature type="transmembrane region" description="Helical" evidence="11">
    <location>
        <begin position="624"/>
        <end position="643"/>
    </location>
</feature>
<feature type="transmembrane region" description="Helical" evidence="11">
    <location>
        <begin position="105"/>
        <end position="125"/>
    </location>
</feature>
<feature type="domain" description="NADH-Ubiquinone oxidoreductase (complex I) chain 5 N-terminal" evidence="13">
    <location>
        <begin position="62"/>
        <end position="101"/>
    </location>
</feature>
<evidence type="ECO:0000256" key="9">
    <source>
        <dbReference type="RuleBase" id="RU000320"/>
    </source>
</evidence>
<evidence type="ECO:0000256" key="2">
    <source>
        <dbReference type="ARBA" id="ARBA00022448"/>
    </source>
</evidence>
<reference evidence="17" key="1">
    <citation type="submission" date="2020-12" db="EMBL/GenBank/DDBJ databases">
        <title>Genomic characterization of non-nitrogen-fixing Frankia strains.</title>
        <authorList>
            <person name="Carlos-Shanley C."/>
            <person name="Guerra T."/>
            <person name="Hahn D."/>
        </authorList>
    </citation>
    <scope>NUCLEOTIDE SEQUENCE</scope>
    <source>
        <strain evidence="17">CN6</strain>
    </source>
</reference>
<feature type="transmembrane region" description="Helical" evidence="11">
    <location>
        <begin position="267"/>
        <end position="288"/>
    </location>
</feature>
<evidence type="ECO:0000259" key="12">
    <source>
        <dbReference type="Pfam" id="PF00361"/>
    </source>
</evidence>
<dbReference type="NCBIfam" id="NF009284">
    <property type="entry name" value="PRK12644.1"/>
    <property type="match status" value="1"/>
</dbReference>
<dbReference type="Pfam" id="PF00662">
    <property type="entry name" value="Proton_antipo_N"/>
    <property type="match status" value="1"/>
</dbReference>
<evidence type="ECO:0000259" key="13">
    <source>
        <dbReference type="Pfam" id="PF00662"/>
    </source>
</evidence>
<dbReference type="RefSeq" id="WP_203010119.1">
    <property type="nucleotide sequence ID" value="NZ_JADWYU010000088.1"/>
</dbReference>
<keyword evidence="4" id="KW-1003">Cell membrane</keyword>
<keyword evidence="8 11" id="KW-0472">Membrane</keyword>
<feature type="transmembrane region" description="Helical" evidence="11">
    <location>
        <begin position="600"/>
        <end position="617"/>
    </location>
</feature>
<evidence type="ECO:0000259" key="16">
    <source>
        <dbReference type="Pfam" id="PF20501"/>
    </source>
</evidence>
<evidence type="ECO:0000256" key="11">
    <source>
        <dbReference type="SAM" id="Phobius"/>
    </source>
</evidence>
<dbReference type="PANTHER" id="PTHR43373:SF1">
    <property type="entry name" value="NA(+)_H(+) ANTIPORTER SUBUNIT A"/>
    <property type="match status" value="1"/>
</dbReference>
<feature type="transmembrane region" description="Helical" evidence="11">
    <location>
        <begin position="493"/>
        <end position="513"/>
    </location>
</feature>
<feature type="transmembrane region" description="Helical" evidence="11">
    <location>
        <begin position="750"/>
        <end position="766"/>
    </location>
</feature>
<dbReference type="Gene3D" id="1.20.120.1200">
    <property type="entry name" value="NADH-ubiquinone/plastoquinone oxidoreductase chain 6, subunit NuoJ"/>
    <property type="match status" value="1"/>
</dbReference>
<dbReference type="GO" id="GO:0005886">
    <property type="term" value="C:plasma membrane"/>
    <property type="evidence" value="ECO:0007669"/>
    <property type="project" value="UniProtKB-SubCell"/>
</dbReference>
<dbReference type="Pfam" id="PF04039">
    <property type="entry name" value="MnhB"/>
    <property type="match status" value="1"/>
</dbReference>
<feature type="transmembrane region" description="Helical" evidence="11">
    <location>
        <begin position="131"/>
        <end position="150"/>
    </location>
</feature>
<feature type="transmembrane region" description="Helical" evidence="11">
    <location>
        <begin position="72"/>
        <end position="93"/>
    </location>
</feature>
<dbReference type="InterPro" id="IPR001750">
    <property type="entry name" value="ND/Mrp_TM"/>
</dbReference>
<protein>
    <submittedName>
        <fullName evidence="17">Na+/H+ antiporter subunit A</fullName>
    </submittedName>
</protein>
<dbReference type="AlphaFoldDB" id="A0A937UMI9"/>
<feature type="transmembrane region" description="Helical" evidence="11">
    <location>
        <begin position="649"/>
        <end position="668"/>
    </location>
</feature>
<feature type="transmembrane region" description="Helical" evidence="11">
    <location>
        <begin position="239"/>
        <end position="261"/>
    </location>
</feature>
<feature type="transmembrane region" description="Helical" evidence="11">
    <location>
        <begin position="849"/>
        <end position="871"/>
    </location>
</feature>
<comment type="subcellular location">
    <subcellularLocation>
        <location evidence="1">Cell membrane</location>
        <topology evidence="1">Multi-pass membrane protein</topology>
    </subcellularLocation>
    <subcellularLocation>
        <location evidence="9">Membrane</location>
        <topology evidence="9">Multi-pass membrane protein</topology>
    </subcellularLocation>
</comment>
<dbReference type="InterPro" id="IPR042106">
    <property type="entry name" value="Nuo/plastoQ_OxRdtase_6_NuoJ"/>
</dbReference>
<feature type="transmembrane region" description="Helical" evidence="11">
    <location>
        <begin position="568"/>
        <end position="588"/>
    </location>
</feature>
<evidence type="ECO:0000313" key="18">
    <source>
        <dbReference type="Proteomes" id="UP000604475"/>
    </source>
</evidence>
<feature type="domain" description="MrpA C-terminal/MbhE" evidence="16">
    <location>
        <begin position="689"/>
        <end position="770"/>
    </location>
</feature>
<dbReference type="PRINTS" id="PR01434">
    <property type="entry name" value="NADHDHGNASE5"/>
</dbReference>
<dbReference type="GO" id="GO:0006811">
    <property type="term" value="P:monoatomic ion transport"/>
    <property type="evidence" value="ECO:0007669"/>
    <property type="project" value="UniProtKB-KW"/>
</dbReference>
<feature type="transmembrane region" description="Helical" evidence="11">
    <location>
        <begin position="203"/>
        <end position="227"/>
    </location>
</feature>
<feature type="transmembrane region" description="Helical" evidence="11">
    <location>
        <begin position="162"/>
        <end position="183"/>
    </location>
</feature>
<evidence type="ECO:0000256" key="8">
    <source>
        <dbReference type="ARBA" id="ARBA00023136"/>
    </source>
</evidence>
<feature type="transmembrane region" description="Helical" evidence="11">
    <location>
        <begin position="877"/>
        <end position="897"/>
    </location>
</feature>
<accession>A0A937UMI9</accession>
<proteinExistence type="predicted"/>
<keyword evidence="7" id="KW-0406">Ion transport</keyword>